<evidence type="ECO:0000259" key="6">
    <source>
        <dbReference type="PROSITE" id="PS51755"/>
    </source>
</evidence>
<dbReference type="SMART" id="SM00862">
    <property type="entry name" value="Trans_reg_C"/>
    <property type="match status" value="1"/>
</dbReference>
<dbReference type="Pfam" id="PF00486">
    <property type="entry name" value="Trans_reg_C"/>
    <property type="match status" value="1"/>
</dbReference>
<dbReference type="SMART" id="SM01043">
    <property type="entry name" value="BTAD"/>
    <property type="match status" value="1"/>
</dbReference>
<reference evidence="7 8" key="1">
    <citation type="submission" date="2019-07" db="EMBL/GenBank/DDBJ databases">
        <title>Lentzea xizangensis sp. nov., isolated from Qinghai-Tibetan Plateau Soils.</title>
        <authorList>
            <person name="Huang J."/>
        </authorList>
    </citation>
    <scope>NUCLEOTIDE SEQUENCE [LARGE SCALE GENOMIC DNA]</scope>
    <source>
        <strain evidence="7 8">FXJ1.1311</strain>
    </source>
</reference>
<evidence type="ECO:0000256" key="3">
    <source>
        <dbReference type="ARBA" id="ARBA00023125"/>
    </source>
</evidence>
<dbReference type="InterPro" id="IPR011990">
    <property type="entry name" value="TPR-like_helical_dom_sf"/>
</dbReference>
<dbReference type="InterPro" id="IPR016032">
    <property type="entry name" value="Sig_transdc_resp-reg_C-effctor"/>
</dbReference>
<protein>
    <submittedName>
        <fullName evidence="7">AfsR/SARP family transcriptional regulator</fullName>
    </submittedName>
</protein>
<dbReference type="GO" id="GO:0006355">
    <property type="term" value="P:regulation of DNA-templated transcription"/>
    <property type="evidence" value="ECO:0007669"/>
    <property type="project" value="InterPro"/>
</dbReference>
<dbReference type="OrthoDB" id="3208838at2"/>
<dbReference type="EMBL" id="VOBR01000005">
    <property type="protein sequence ID" value="TWP52496.1"/>
    <property type="molecule type" value="Genomic_DNA"/>
</dbReference>
<accession>A0A563EXS9</accession>
<dbReference type="InterPro" id="IPR005158">
    <property type="entry name" value="BTAD"/>
</dbReference>
<evidence type="ECO:0000256" key="1">
    <source>
        <dbReference type="ARBA" id="ARBA00005820"/>
    </source>
</evidence>
<evidence type="ECO:0000256" key="2">
    <source>
        <dbReference type="ARBA" id="ARBA00023015"/>
    </source>
</evidence>
<organism evidence="7 8">
    <name type="scientific">Lentzea tibetensis</name>
    <dbReference type="NCBI Taxonomy" id="2591470"/>
    <lineage>
        <taxon>Bacteria</taxon>
        <taxon>Bacillati</taxon>
        <taxon>Actinomycetota</taxon>
        <taxon>Actinomycetes</taxon>
        <taxon>Pseudonocardiales</taxon>
        <taxon>Pseudonocardiaceae</taxon>
        <taxon>Lentzea</taxon>
    </lineage>
</organism>
<dbReference type="InterPro" id="IPR001867">
    <property type="entry name" value="OmpR/PhoB-type_DNA-bd"/>
</dbReference>
<dbReference type="InterPro" id="IPR036388">
    <property type="entry name" value="WH-like_DNA-bd_sf"/>
</dbReference>
<keyword evidence="4" id="KW-0804">Transcription</keyword>
<dbReference type="Pfam" id="PF03704">
    <property type="entry name" value="BTAD"/>
    <property type="match status" value="1"/>
</dbReference>
<dbReference type="GO" id="GO:0003677">
    <property type="term" value="F:DNA binding"/>
    <property type="evidence" value="ECO:0007669"/>
    <property type="project" value="UniProtKB-UniRule"/>
</dbReference>
<comment type="similarity">
    <text evidence="1">Belongs to the AfsR/DnrI/RedD regulatory family.</text>
</comment>
<dbReference type="CDD" id="cd15831">
    <property type="entry name" value="BTAD"/>
    <property type="match status" value="1"/>
</dbReference>
<evidence type="ECO:0000313" key="7">
    <source>
        <dbReference type="EMBL" id="TWP52496.1"/>
    </source>
</evidence>
<sequence length="256" mass="28500">MEFRILGPLQVLDSQRAVPIPVGRVGTLLTVLLLRANHQATLPEIVDYLWGQSPPAHSRSAVQTCVSRLRRALGEHPSRRLIRTTACGYLIELDPTQLDLTRFRRLVDRAALARGPAERADLLGHALALWRGQPLSDLTAESLLRDSVPTLVEERLHAVESWMDARLHLGHEGHVIAQLTTLTREYPLRERFWAQLMLALYRCGRQAEALAVYRTAAARLSEEVGVDPGRELQALQRRILAGDPGLSSDATPTRSA</sequence>
<dbReference type="Proteomes" id="UP000316639">
    <property type="component" value="Unassembled WGS sequence"/>
</dbReference>
<keyword evidence="2" id="KW-0805">Transcription regulation</keyword>
<dbReference type="SUPFAM" id="SSF46894">
    <property type="entry name" value="C-terminal effector domain of the bipartite response regulators"/>
    <property type="match status" value="1"/>
</dbReference>
<dbReference type="Gene3D" id="1.10.10.10">
    <property type="entry name" value="Winged helix-like DNA-binding domain superfamily/Winged helix DNA-binding domain"/>
    <property type="match status" value="1"/>
</dbReference>
<dbReference type="PROSITE" id="PS51755">
    <property type="entry name" value="OMPR_PHOB"/>
    <property type="match status" value="1"/>
</dbReference>
<dbReference type="SUPFAM" id="SSF48452">
    <property type="entry name" value="TPR-like"/>
    <property type="match status" value="1"/>
</dbReference>
<evidence type="ECO:0000256" key="5">
    <source>
        <dbReference type="PROSITE-ProRule" id="PRU01091"/>
    </source>
</evidence>
<evidence type="ECO:0000313" key="8">
    <source>
        <dbReference type="Proteomes" id="UP000316639"/>
    </source>
</evidence>
<evidence type="ECO:0000256" key="4">
    <source>
        <dbReference type="ARBA" id="ARBA00023163"/>
    </source>
</evidence>
<keyword evidence="8" id="KW-1185">Reference proteome</keyword>
<feature type="domain" description="OmpR/PhoB-type" evidence="6">
    <location>
        <begin position="1"/>
        <end position="93"/>
    </location>
</feature>
<dbReference type="InterPro" id="IPR051677">
    <property type="entry name" value="AfsR-DnrI-RedD_regulator"/>
</dbReference>
<comment type="caution">
    <text evidence="7">The sequence shown here is derived from an EMBL/GenBank/DDBJ whole genome shotgun (WGS) entry which is preliminary data.</text>
</comment>
<dbReference type="AlphaFoldDB" id="A0A563EXS9"/>
<keyword evidence="3 5" id="KW-0238">DNA-binding</keyword>
<proteinExistence type="inferred from homology"/>
<name>A0A563EXS9_9PSEU</name>
<dbReference type="GO" id="GO:0000160">
    <property type="term" value="P:phosphorelay signal transduction system"/>
    <property type="evidence" value="ECO:0007669"/>
    <property type="project" value="InterPro"/>
</dbReference>
<dbReference type="Gene3D" id="1.25.40.10">
    <property type="entry name" value="Tetratricopeptide repeat domain"/>
    <property type="match status" value="1"/>
</dbReference>
<dbReference type="PANTHER" id="PTHR35807:SF1">
    <property type="entry name" value="TRANSCRIPTIONAL REGULATOR REDD"/>
    <property type="match status" value="1"/>
</dbReference>
<gene>
    <name evidence="7" type="ORF">FKR81_09220</name>
</gene>
<dbReference type="PANTHER" id="PTHR35807">
    <property type="entry name" value="TRANSCRIPTIONAL REGULATOR REDD-RELATED"/>
    <property type="match status" value="1"/>
</dbReference>
<feature type="DNA-binding region" description="OmpR/PhoB-type" evidence="5">
    <location>
        <begin position="1"/>
        <end position="93"/>
    </location>
</feature>